<sequence length="273" mass="31228">PLSMFDVQFLNAVGDLLDLIPALFEYSTRGRQCNVESGGHGKYQWDMGHCSALIKVSTKNFINSDCVCSVMSLYCWSLHCCMCIKRLLSIKVLLCSCFLVSLDDFYILGSGLVMLQTTNSVFNQSLIKQVVPESLLAWQRVRIANMMADGGKTWAEIFSKCNSGTYNNQYMVLDLKKVKLQKSIDDSALYIVEQIPTLVEYSDQTNVLRKGYWPSYNIPFHEKIYNLSGYASYVEKYGMDFSYELAPRAKIFRRDQGKVTSLESMKYIMRYNS</sequence>
<comment type="caution">
    <text evidence="8">The sequence shown here is derived from an EMBL/GenBank/DDBJ whole genome shotgun (WGS) entry which is preliminary data.</text>
</comment>
<dbReference type="InterPro" id="IPR007000">
    <property type="entry name" value="PLipase_B-like"/>
</dbReference>
<keyword evidence="5 7" id="KW-0443">Lipid metabolism</keyword>
<keyword evidence="6" id="KW-0325">Glycoprotein</keyword>
<dbReference type="GO" id="GO:0004620">
    <property type="term" value="F:phospholipase activity"/>
    <property type="evidence" value="ECO:0007669"/>
    <property type="project" value="InterPro"/>
</dbReference>
<dbReference type="PANTHER" id="PTHR12370">
    <property type="entry name" value="PHOSPHOLIPASE B-RELATED"/>
    <property type="match status" value="1"/>
</dbReference>
<evidence type="ECO:0000256" key="2">
    <source>
        <dbReference type="ARBA" id="ARBA00022729"/>
    </source>
</evidence>
<evidence type="ECO:0000256" key="1">
    <source>
        <dbReference type="ARBA" id="ARBA00007835"/>
    </source>
</evidence>
<keyword evidence="4 7" id="KW-0442">Lipid degradation</keyword>
<gene>
    <name evidence="8" type="primary">Plb</name>
    <name evidence="8" type="ORF">BRALEP_R04252</name>
</gene>
<evidence type="ECO:0000256" key="6">
    <source>
        <dbReference type="ARBA" id="ARBA00023180"/>
    </source>
</evidence>
<protein>
    <recommendedName>
        <fullName evidence="7">Phospholipase B-like</fullName>
        <ecNumber evidence="7">3.1.1.-</ecNumber>
    </recommendedName>
</protein>
<evidence type="ECO:0000256" key="4">
    <source>
        <dbReference type="ARBA" id="ARBA00022963"/>
    </source>
</evidence>
<name>A0A7L2VUF0_9AVES</name>
<comment type="similarity">
    <text evidence="1 7">Belongs to the phospholipase B-like family.</text>
</comment>
<evidence type="ECO:0000256" key="7">
    <source>
        <dbReference type="RuleBase" id="RU364138"/>
    </source>
</evidence>
<dbReference type="EC" id="3.1.1.-" evidence="7"/>
<accession>A0A7L2VUF0</accession>
<dbReference type="GO" id="GO:0005576">
    <property type="term" value="C:extracellular region"/>
    <property type="evidence" value="ECO:0007669"/>
    <property type="project" value="TreeGrafter"/>
</dbReference>
<dbReference type="OrthoDB" id="419508at2759"/>
<proteinExistence type="inferred from homology"/>
<evidence type="ECO:0000256" key="5">
    <source>
        <dbReference type="ARBA" id="ARBA00023098"/>
    </source>
</evidence>
<reference evidence="8 9" key="1">
    <citation type="submission" date="2019-09" db="EMBL/GenBank/DDBJ databases">
        <title>Bird 10,000 Genomes (B10K) Project - Family phase.</title>
        <authorList>
            <person name="Zhang G."/>
        </authorList>
    </citation>
    <scope>NUCLEOTIDE SEQUENCE [LARGE SCALE GENOMIC DNA]</scope>
    <source>
        <strain evidence="8">B10K-DU-012-52</strain>
    </source>
</reference>
<dbReference type="GO" id="GO:0009395">
    <property type="term" value="P:phospholipid catabolic process"/>
    <property type="evidence" value="ECO:0007669"/>
    <property type="project" value="TreeGrafter"/>
</dbReference>
<evidence type="ECO:0000313" key="8">
    <source>
        <dbReference type="EMBL" id="NXS61021.1"/>
    </source>
</evidence>
<feature type="non-terminal residue" evidence="8">
    <location>
        <position position="273"/>
    </location>
</feature>
<evidence type="ECO:0000256" key="3">
    <source>
        <dbReference type="ARBA" id="ARBA00022801"/>
    </source>
</evidence>
<keyword evidence="9" id="KW-1185">Reference proteome</keyword>
<keyword evidence="3 7" id="KW-0378">Hydrolase</keyword>
<dbReference type="Proteomes" id="UP000520535">
    <property type="component" value="Unassembled WGS sequence"/>
</dbReference>
<keyword evidence="2" id="KW-0732">Signal</keyword>
<dbReference type="EMBL" id="VYZX01026023">
    <property type="protein sequence ID" value="NXS61021.1"/>
    <property type="molecule type" value="Genomic_DNA"/>
</dbReference>
<organism evidence="8 9">
    <name type="scientific">Brachypteracias leptosomus</name>
    <name type="common">short-legged ground-roller</name>
    <dbReference type="NCBI Taxonomy" id="135165"/>
    <lineage>
        <taxon>Eukaryota</taxon>
        <taxon>Metazoa</taxon>
        <taxon>Chordata</taxon>
        <taxon>Craniata</taxon>
        <taxon>Vertebrata</taxon>
        <taxon>Euteleostomi</taxon>
        <taxon>Archelosauria</taxon>
        <taxon>Archosauria</taxon>
        <taxon>Dinosauria</taxon>
        <taxon>Saurischia</taxon>
        <taxon>Theropoda</taxon>
        <taxon>Coelurosauria</taxon>
        <taxon>Aves</taxon>
        <taxon>Neognathae</taxon>
        <taxon>Neoaves</taxon>
        <taxon>Telluraves</taxon>
        <taxon>Coraciimorphae</taxon>
        <taxon>Coraciiformes</taxon>
        <taxon>Brachypteraciidae</taxon>
        <taxon>Brachypteracias</taxon>
    </lineage>
</organism>
<evidence type="ECO:0000313" key="9">
    <source>
        <dbReference type="Proteomes" id="UP000520535"/>
    </source>
</evidence>
<feature type="non-terminal residue" evidence="8">
    <location>
        <position position="1"/>
    </location>
</feature>
<dbReference type="PANTHER" id="PTHR12370:SF1">
    <property type="entry name" value="PHOSPHOLIPASE B-LIKE 1"/>
    <property type="match status" value="1"/>
</dbReference>
<comment type="function">
    <text evidence="7">Putative phospholipase.</text>
</comment>
<dbReference type="Gene3D" id="3.60.60.30">
    <property type="match status" value="1"/>
</dbReference>
<dbReference type="Pfam" id="PF04916">
    <property type="entry name" value="Phospholip_B"/>
    <property type="match status" value="1"/>
</dbReference>
<dbReference type="AlphaFoldDB" id="A0A7L2VUF0"/>